<dbReference type="AlphaFoldDB" id="A0AA35WPZ8"/>
<organism evidence="1 2">
    <name type="scientific">Geodia barretti</name>
    <name type="common">Barrett's horny sponge</name>
    <dbReference type="NCBI Taxonomy" id="519541"/>
    <lineage>
        <taxon>Eukaryota</taxon>
        <taxon>Metazoa</taxon>
        <taxon>Porifera</taxon>
        <taxon>Demospongiae</taxon>
        <taxon>Heteroscleromorpha</taxon>
        <taxon>Tetractinellida</taxon>
        <taxon>Astrophorina</taxon>
        <taxon>Geodiidae</taxon>
        <taxon>Geodia</taxon>
    </lineage>
</organism>
<name>A0AA35WPZ8_GEOBA</name>
<reference evidence="1" key="1">
    <citation type="submission" date="2023-03" db="EMBL/GenBank/DDBJ databases">
        <authorList>
            <person name="Steffen K."/>
            <person name="Cardenas P."/>
        </authorList>
    </citation>
    <scope>NUCLEOTIDE SEQUENCE</scope>
</reference>
<comment type="caution">
    <text evidence="1">The sequence shown here is derived from an EMBL/GenBank/DDBJ whole genome shotgun (WGS) entry which is preliminary data.</text>
</comment>
<dbReference type="EMBL" id="CASHTH010001957">
    <property type="protein sequence ID" value="CAI8022435.1"/>
    <property type="molecule type" value="Genomic_DNA"/>
</dbReference>
<protein>
    <submittedName>
        <fullName evidence="1">TBC1 domain family member 9</fullName>
    </submittedName>
</protein>
<proteinExistence type="predicted"/>
<evidence type="ECO:0000313" key="2">
    <source>
        <dbReference type="Proteomes" id="UP001174909"/>
    </source>
</evidence>
<evidence type="ECO:0000313" key="1">
    <source>
        <dbReference type="EMBL" id="CAI8022435.1"/>
    </source>
</evidence>
<dbReference type="Proteomes" id="UP001174909">
    <property type="component" value="Unassembled WGS sequence"/>
</dbReference>
<keyword evidence="2" id="KW-1185">Reference proteome</keyword>
<sequence length="72" mass="8190">MRDAKPPSYRILLQTPVSDFSYVVSVAGNHQEITSDWLWLQENLLETLGSFEEAEQAMEFAQAKIHSLATFC</sequence>
<accession>A0AA35WPZ8</accession>
<gene>
    <name evidence="1" type="ORF">GBAR_LOCUS13177</name>
</gene>